<reference evidence="3" key="1">
    <citation type="submission" date="2022-04" db="EMBL/GenBank/DDBJ databases">
        <title>Carnegiea gigantea Genome sequencing and assembly v2.</title>
        <authorList>
            <person name="Copetti D."/>
            <person name="Sanderson M.J."/>
            <person name="Burquez A."/>
            <person name="Wojciechowski M.F."/>
        </authorList>
    </citation>
    <scope>NUCLEOTIDE SEQUENCE</scope>
    <source>
        <strain evidence="3">SGP5-SGP5p</strain>
        <tissue evidence="3">Aerial part</tissue>
    </source>
</reference>
<evidence type="ECO:0000313" key="4">
    <source>
        <dbReference type="Proteomes" id="UP001153076"/>
    </source>
</evidence>
<name>A0A9Q1JVV8_9CARY</name>
<dbReference type="InterPro" id="IPR058980">
    <property type="entry name" value="Glyco_transf_N"/>
</dbReference>
<feature type="domain" description="Glycosyltransferase N-terminal" evidence="2">
    <location>
        <begin position="13"/>
        <end position="136"/>
    </location>
</feature>
<proteinExistence type="inferred from homology"/>
<dbReference type="SUPFAM" id="SSF53756">
    <property type="entry name" value="UDP-Glycosyltransferase/glycogen phosphorylase"/>
    <property type="match status" value="1"/>
</dbReference>
<accession>A0A9Q1JVV8</accession>
<dbReference type="GO" id="GO:0080044">
    <property type="term" value="F:quercetin 7-O-glucosyltransferase activity"/>
    <property type="evidence" value="ECO:0007669"/>
    <property type="project" value="TreeGrafter"/>
</dbReference>
<evidence type="ECO:0000256" key="1">
    <source>
        <dbReference type="ARBA" id="ARBA00009995"/>
    </source>
</evidence>
<comment type="similarity">
    <text evidence="1">Belongs to the UDP-glycosyltransferase family.</text>
</comment>
<dbReference type="Proteomes" id="UP001153076">
    <property type="component" value="Unassembled WGS sequence"/>
</dbReference>
<dbReference type="Pfam" id="PF26168">
    <property type="entry name" value="Glyco_transf_N"/>
    <property type="match status" value="1"/>
</dbReference>
<gene>
    <name evidence="3" type="ORF">Cgig2_026726</name>
</gene>
<dbReference type="Gene3D" id="3.40.50.2000">
    <property type="entry name" value="Glycogen Phosphorylase B"/>
    <property type="match status" value="1"/>
</dbReference>
<sequence>MGSLSRDRKPHFVCIPYPAQGHINPMMQLAKILHSRNFHITFVHTEFNRNRLLRSAGPNALDGLPSFRFEAIPDGLPPTDADATQDTPSLCRSTELHCLRPFVDLLRRLNRSGVPPVRCIVSDVAMFFTLDAAEELGVPEVMLWTASTCGLQGYALYDRLIQLGLVPFKGFVCVGGLWVWASNLGLTSPPLTC</sequence>
<comment type="caution">
    <text evidence="3">The sequence shown here is derived from an EMBL/GenBank/DDBJ whole genome shotgun (WGS) entry which is preliminary data.</text>
</comment>
<dbReference type="OrthoDB" id="5835829at2759"/>
<dbReference type="AlphaFoldDB" id="A0A9Q1JVV8"/>
<evidence type="ECO:0000259" key="2">
    <source>
        <dbReference type="Pfam" id="PF26168"/>
    </source>
</evidence>
<dbReference type="PANTHER" id="PTHR11926">
    <property type="entry name" value="GLUCOSYL/GLUCURONOSYL TRANSFERASES"/>
    <property type="match status" value="1"/>
</dbReference>
<evidence type="ECO:0000313" key="3">
    <source>
        <dbReference type="EMBL" id="KAJ8432023.1"/>
    </source>
</evidence>
<keyword evidence="4" id="KW-1185">Reference proteome</keyword>
<organism evidence="3 4">
    <name type="scientific">Carnegiea gigantea</name>
    <dbReference type="NCBI Taxonomy" id="171969"/>
    <lineage>
        <taxon>Eukaryota</taxon>
        <taxon>Viridiplantae</taxon>
        <taxon>Streptophyta</taxon>
        <taxon>Embryophyta</taxon>
        <taxon>Tracheophyta</taxon>
        <taxon>Spermatophyta</taxon>
        <taxon>Magnoliopsida</taxon>
        <taxon>eudicotyledons</taxon>
        <taxon>Gunneridae</taxon>
        <taxon>Pentapetalae</taxon>
        <taxon>Caryophyllales</taxon>
        <taxon>Cactineae</taxon>
        <taxon>Cactaceae</taxon>
        <taxon>Cactoideae</taxon>
        <taxon>Echinocereeae</taxon>
        <taxon>Carnegiea</taxon>
    </lineage>
</organism>
<dbReference type="PANTHER" id="PTHR11926:SF774">
    <property type="entry name" value="UDP-GLYCOSYLTRANSFERASE 85A1-RELATED"/>
    <property type="match status" value="1"/>
</dbReference>
<dbReference type="GO" id="GO:0080043">
    <property type="term" value="F:quercetin 3-O-glucosyltransferase activity"/>
    <property type="evidence" value="ECO:0007669"/>
    <property type="project" value="TreeGrafter"/>
</dbReference>
<protein>
    <recommendedName>
        <fullName evidence="2">Glycosyltransferase N-terminal domain-containing protein</fullName>
    </recommendedName>
</protein>
<dbReference type="EMBL" id="JAKOGI010000645">
    <property type="protein sequence ID" value="KAJ8432023.1"/>
    <property type="molecule type" value="Genomic_DNA"/>
</dbReference>